<feature type="region of interest" description="Disordered" evidence="1">
    <location>
        <begin position="54"/>
        <end position="93"/>
    </location>
</feature>
<keyword evidence="5" id="KW-1185">Reference proteome</keyword>
<evidence type="ECO:0000313" key="4">
    <source>
        <dbReference type="EMBL" id="MFC4363595.1"/>
    </source>
</evidence>
<evidence type="ECO:0000256" key="1">
    <source>
        <dbReference type="SAM" id="MobiDB-lite"/>
    </source>
</evidence>
<reference evidence="5" key="1">
    <citation type="journal article" date="2019" name="Int. J. Syst. Evol. Microbiol.">
        <title>The Global Catalogue of Microorganisms (GCM) 10K type strain sequencing project: providing services to taxonomists for standard genome sequencing and annotation.</title>
        <authorList>
            <consortium name="The Broad Institute Genomics Platform"/>
            <consortium name="The Broad Institute Genome Sequencing Center for Infectious Disease"/>
            <person name="Wu L."/>
            <person name="Ma J."/>
        </authorList>
    </citation>
    <scope>NUCLEOTIDE SEQUENCE [LARGE SCALE GENOMIC DNA]</scope>
    <source>
        <strain evidence="5">CECT 8570</strain>
    </source>
</reference>
<dbReference type="RefSeq" id="WP_290261544.1">
    <property type="nucleotide sequence ID" value="NZ_JAUFQG010000004.1"/>
</dbReference>
<comment type="caution">
    <text evidence="4">The sequence shown here is derived from an EMBL/GenBank/DDBJ whole genome shotgun (WGS) entry which is preliminary data.</text>
</comment>
<feature type="signal peptide" evidence="2">
    <location>
        <begin position="1"/>
        <end position="22"/>
    </location>
</feature>
<dbReference type="Pfam" id="PF13511">
    <property type="entry name" value="DUF4124"/>
    <property type="match status" value="1"/>
</dbReference>
<keyword evidence="2" id="KW-0732">Signal</keyword>
<evidence type="ECO:0000313" key="5">
    <source>
        <dbReference type="Proteomes" id="UP001595840"/>
    </source>
</evidence>
<evidence type="ECO:0000259" key="3">
    <source>
        <dbReference type="Pfam" id="PF13511"/>
    </source>
</evidence>
<feature type="domain" description="DUF4124" evidence="3">
    <location>
        <begin position="14"/>
        <end position="47"/>
    </location>
</feature>
<feature type="chain" id="PRO_5045928692" evidence="2">
    <location>
        <begin position="23"/>
        <end position="151"/>
    </location>
</feature>
<evidence type="ECO:0000256" key="2">
    <source>
        <dbReference type="SAM" id="SignalP"/>
    </source>
</evidence>
<gene>
    <name evidence="4" type="ORF">ACFOX3_14865</name>
</gene>
<accession>A0ABV8V8Q3</accession>
<dbReference type="Proteomes" id="UP001595840">
    <property type="component" value="Unassembled WGS sequence"/>
</dbReference>
<proteinExistence type="predicted"/>
<protein>
    <submittedName>
        <fullName evidence="4">DUF4124 domain-containing protein</fullName>
    </submittedName>
</protein>
<organism evidence="4 5">
    <name type="scientific">Simiduia curdlanivorans</name>
    <dbReference type="NCBI Taxonomy" id="1492769"/>
    <lineage>
        <taxon>Bacteria</taxon>
        <taxon>Pseudomonadati</taxon>
        <taxon>Pseudomonadota</taxon>
        <taxon>Gammaproteobacteria</taxon>
        <taxon>Cellvibrionales</taxon>
        <taxon>Cellvibrionaceae</taxon>
        <taxon>Simiduia</taxon>
    </lineage>
</organism>
<dbReference type="InterPro" id="IPR025392">
    <property type="entry name" value="DUF4124"/>
</dbReference>
<name>A0ABV8V8Q3_9GAMM</name>
<sequence length="151" mass="16279">MRNLFLATIVLVGAVFSAQSDAKEFYRWVDDEGVTHYTVTAPKDRPSTLIRTQIGAGSKSSSDAIPASRVLPGDETGSTPKPQTAAADRPAETMTALDPQRCSVARANVETLNNHARIKVTGADGSIRYLTDDELNEKRAEAEAAIRESCE</sequence>
<dbReference type="EMBL" id="JBHSCX010000020">
    <property type="protein sequence ID" value="MFC4363595.1"/>
    <property type="molecule type" value="Genomic_DNA"/>
</dbReference>